<keyword evidence="2" id="KW-1185">Reference proteome</keyword>
<organism evidence="2 3">
    <name type="scientific">Crassostrea virginica</name>
    <name type="common">Eastern oyster</name>
    <dbReference type="NCBI Taxonomy" id="6565"/>
    <lineage>
        <taxon>Eukaryota</taxon>
        <taxon>Metazoa</taxon>
        <taxon>Spiralia</taxon>
        <taxon>Lophotrochozoa</taxon>
        <taxon>Mollusca</taxon>
        <taxon>Bivalvia</taxon>
        <taxon>Autobranchia</taxon>
        <taxon>Pteriomorphia</taxon>
        <taxon>Ostreida</taxon>
        <taxon>Ostreoidea</taxon>
        <taxon>Ostreidae</taxon>
        <taxon>Crassostrea</taxon>
    </lineage>
</organism>
<sequence>MEKFGIFLFNLASIFFVACSIGFQGPNCTFICPFPSYGKDCQLECRCSESLCSHVDGCNTSNKGPYEVAFQQKQDQMELYAAMEKSGIFLFDLASLVVLVFMDLTVQSYAYSQRMEKTASWNVVVPSHYAAMLTGAILQIKENYSDK</sequence>
<gene>
    <name evidence="3" type="primary">LOC111104940</name>
</gene>
<keyword evidence="1" id="KW-1133">Transmembrane helix</keyword>
<evidence type="ECO:0000256" key="1">
    <source>
        <dbReference type="SAM" id="Phobius"/>
    </source>
</evidence>
<feature type="transmembrane region" description="Helical" evidence="1">
    <location>
        <begin position="7"/>
        <end position="25"/>
    </location>
</feature>
<accession>A0A8B8AUG2</accession>
<evidence type="ECO:0000313" key="2">
    <source>
        <dbReference type="Proteomes" id="UP000694844"/>
    </source>
</evidence>
<dbReference type="AlphaFoldDB" id="A0A8B8AUG2"/>
<feature type="transmembrane region" description="Helical" evidence="1">
    <location>
        <begin position="87"/>
        <end position="106"/>
    </location>
</feature>
<reference evidence="3" key="1">
    <citation type="submission" date="2025-08" db="UniProtKB">
        <authorList>
            <consortium name="RefSeq"/>
        </authorList>
    </citation>
    <scope>IDENTIFICATION</scope>
    <source>
        <tissue evidence="3">Whole sample</tissue>
    </source>
</reference>
<dbReference type="Gene3D" id="2.170.300.10">
    <property type="entry name" value="Tie2 ligand-binding domain superfamily"/>
    <property type="match status" value="1"/>
</dbReference>
<dbReference type="RefSeq" id="XP_022294825.1">
    <property type="nucleotide sequence ID" value="XM_022439117.1"/>
</dbReference>
<keyword evidence="1" id="KW-0472">Membrane</keyword>
<dbReference type="PROSITE" id="PS51257">
    <property type="entry name" value="PROKAR_LIPOPROTEIN"/>
    <property type="match status" value="1"/>
</dbReference>
<keyword evidence="1" id="KW-0812">Transmembrane</keyword>
<dbReference type="Proteomes" id="UP000694844">
    <property type="component" value="Chromosome 7"/>
</dbReference>
<protein>
    <submittedName>
        <fullName evidence="3">Uncharacterized protein LOC111104940</fullName>
    </submittedName>
</protein>
<evidence type="ECO:0000313" key="3">
    <source>
        <dbReference type="RefSeq" id="XP_022294825.1"/>
    </source>
</evidence>
<proteinExistence type="predicted"/>
<dbReference type="KEGG" id="cvn:111104940"/>
<dbReference type="GeneID" id="111104940"/>
<name>A0A8B8AUG2_CRAVI</name>